<reference evidence="1" key="1">
    <citation type="submission" date="2017-02" db="EMBL/GenBank/DDBJ databases">
        <title>Complete genome sequence of two Escherichia coli phages, vB_EcoM_ ESCO5 and vB_EcoM_ESCO13, which are related to phAPEC8.</title>
        <authorList>
            <person name="Trotereau A."/>
            <person name="Gonnet M."/>
            <person name="Viardot A."/>
            <person name="Lalmanach A.-C."/>
            <person name="Guabiraba R."/>
            <person name="Chanteloup N."/>
            <person name="Schouler C."/>
        </authorList>
    </citation>
    <scope>NUCLEOTIDE SEQUENCE [LARGE SCALE GENOMIC DNA]</scope>
</reference>
<evidence type="ECO:0000313" key="1">
    <source>
        <dbReference type="EMBL" id="AOQ27201.1"/>
    </source>
</evidence>
<dbReference type="EMBL" id="KX552041">
    <property type="protein sequence ID" value="AOQ27201.1"/>
    <property type="molecule type" value="Genomic_DNA"/>
</dbReference>
<dbReference type="Proteomes" id="UP000225358">
    <property type="component" value="Segment"/>
</dbReference>
<accession>A0A1D7XF80</accession>
<keyword evidence="2" id="KW-1185">Reference proteome</keyword>
<gene>
    <name evidence="1" type="ORF">ESCO13_00063</name>
</gene>
<sequence length="65" mass="7216">MAKMLEIDNVVTITTSIPCPPMPCPYCGGAGYVMADVGQIYECNPCKTTGYIQIESEEKHYEPKR</sequence>
<evidence type="ECO:0000313" key="2">
    <source>
        <dbReference type="Proteomes" id="UP000225358"/>
    </source>
</evidence>
<protein>
    <submittedName>
        <fullName evidence="1">Uncharacterized protein</fullName>
    </submittedName>
</protein>
<organism evidence="1 2">
    <name type="scientific">Escherichia phage ESCO13</name>
    <dbReference type="NCBI Taxonomy" id="1881104"/>
    <lineage>
        <taxon>Viruses</taxon>
        <taxon>Duplodnaviria</taxon>
        <taxon>Heunggongvirae</taxon>
        <taxon>Uroviricota</taxon>
        <taxon>Caudoviricetes</taxon>
        <taxon>Stephanstirmvirinae</taxon>
        <taxon>Phapecoctavirus</taxon>
        <taxon>Phapecoctavirus ESCO13</taxon>
    </lineage>
</organism>
<name>A0A1D7XF80_9CAUD</name>
<proteinExistence type="predicted"/>